<dbReference type="EMBL" id="LR796431">
    <property type="protein sequence ID" value="CAB4143994.1"/>
    <property type="molecule type" value="Genomic_DNA"/>
</dbReference>
<gene>
    <name evidence="1" type="ORF">UFOVP462_10</name>
</gene>
<proteinExistence type="predicted"/>
<evidence type="ECO:0000313" key="1">
    <source>
        <dbReference type="EMBL" id="CAB4143994.1"/>
    </source>
</evidence>
<accession>A0A6J5MBK2</accession>
<organism evidence="1">
    <name type="scientific">uncultured Caudovirales phage</name>
    <dbReference type="NCBI Taxonomy" id="2100421"/>
    <lineage>
        <taxon>Viruses</taxon>
        <taxon>Duplodnaviria</taxon>
        <taxon>Heunggongvirae</taxon>
        <taxon>Uroviricota</taxon>
        <taxon>Caudoviricetes</taxon>
        <taxon>Peduoviridae</taxon>
        <taxon>Maltschvirus</taxon>
        <taxon>Maltschvirus maltsch</taxon>
    </lineage>
</organism>
<name>A0A6J5MBK2_9CAUD</name>
<protein>
    <submittedName>
        <fullName evidence="1">Uncharacterized protein</fullName>
    </submittedName>
</protein>
<reference evidence="1" key="1">
    <citation type="submission" date="2020-04" db="EMBL/GenBank/DDBJ databases">
        <authorList>
            <person name="Chiriac C."/>
            <person name="Salcher M."/>
            <person name="Ghai R."/>
            <person name="Kavagutti S V."/>
        </authorList>
    </citation>
    <scope>NUCLEOTIDE SEQUENCE</scope>
</reference>
<sequence length="140" mass="15724">MRDVNSAILQAYYEIVNGLDIPVYEGEEPDDVKHKIYCVINDATSTETSTFNSSDVNLTIQLSVHSWEYKYNNSKTLNTACGEIIEAIKPTSTSNLDLSSFGLQMSNLSLQTDRTERFGNLGGKVFISRILIFKQDIFVI</sequence>